<evidence type="ECO:0000313" key="3">
    <source>
        <dbReference type="EMBL" id="QQD25109.1"/>
    </source>
</evidence>
<dbReference type="Proteomes" id="UP000596074">
    <property type="component" value="Chromosome"/>
</dbReference>
<dbReference type="InterPro" id="IPR024952">
    <property type="entry name" value="LPP20-like_dom"/>
</dbReference>
<accession>A0A9X7YPX4</accession>
<dbReference type="RefSeq" id="WP_228345172.1">
    <property type="nucleotide sequence ID" value="NZ_CP046056.1"/>
</dbReference>
<feature type="chain" id="PRO_5040752133" description="Lipoprotein LPP20-like domain-containing protein" evidence="1">
    <location>
        <begin position="21"/>
        <end position="197"/>
    </location>
</feature>
<organism evidence="3 4">
    <name type="scientific">Venatoribacter cucullus</name>
    <dbReference type="NCBI Taxonomy" id="2661630"/>
    <lineage>
        <taxon>Bacteria</taxon>
        <taxon>Pseudomonadati</taxon>
        <taxon>Pseudomonadota</taxon>
        <taxon>Gammaproteobacteria</taxon>
        <taxon>Oceanospirillales</taxon>
        <taxon>Oceanospirillaceae</taxon>
        <taxon>Venatoribacter</taxon>
    </lineage>
</organism>
<evidence type="ECO:0000256" key="1">
    <source>
        <dbReference type="SAM" id="SignalP"/>
    </source>
</evidence>
<name>A0A9X7YPX4_9GAMM</name>
<sequence length="197" mass="20948">MKHTLTIALATASLMLAGCASGPKEPQQPVASCVFADGSNQPAPEWVCGAPVEGIDLSAVGYADKSAAGPNFMKQMAATAARVELAQTMQVEVQNMIKQYAETTGVGDSETVDMVNTSVTKQITKETLIGSKIFRQMPTPTGGMVVLVGLDADTVNKLAEQALKTSMNNERALWQKFQAEKSFDELAEEISNMEGSN</sequence>
<keyword evidence="4" id="KW-1185">Reference proteome</keyword>
<proteinExistence type="predicted"/>
<gene>
    <name evidence="3" type="ORF">GJQ55_11775</name>
</gene>
<evidence type="ECO:0000313" key="4">
    <source>
        <dbReference type="Proteomes" id="UP000596074"/>
    </source>
</evidence>
<protein>
    <recommendedName>
        <fullName evidence="2">Lipoprotein LPP20-like domain-containing protein</fullName>
    </recommendedName>
</protein>
<dbReference type="KEGG" id="vcw:GJQ55_11775"/>
<evidence type="ECO:0000259" key="2">
    <source>
        <dbReference type="Pfam" id="PF02169"/>
    </source>
</evidence>
<dbReference type="PROSITE" id="PS51257">
    <property type="entry name" value="PROKAR_LIPOPROTEIN"/>
    <property type="match status" value="1"/>
</dbReference>
<dbReference type="AlphaFoldDB" id="A0A9X7YPX4"/>
<dbReference type="EMBL" id="CP046056">
    <property type="protein sequence ID" value="QQD25109.1"/>
    <property type="molecule type" value="Genomic_DNA"/>
</dbReference>
<feature type="domain" description="Lipoprotein LPP20-like" evidence="2">
    <location>
        <begin position="44"/>
        <end position="151"/>
    </location>
</feature>
<reference evidence="3 4" key="1">
    <citation type="submission" date="2019-11" db="EMBL/GenBank/DDBJ databases">
        <title>Venatorbacter sp. nov. a predator of Campylobacter and other Gram-negative bacteria.</title>
        <authorList>
            <person name="Saeedi A."/>
            <person name="Cummings N.J."/>
            <person name="Connerton I.F."/>
            <person name="Connerton P.L."/>
        </authorList>
    </citation>
    <scope>NUCLEOTIDE SEQUENCE [LARGE SCALE GENOMIC DNA]</scope>
    <source>
        <strain evidence="3">XL5</strain>
    </source>
</reference>
<feature type="signal peptide" evidence="1">
    <location>
        <begin position="1"/>
        <end position="20"/>
    </location>
</feature>
<keyword evidence="1" id="KW-0732">Signal</keyword>
<dbReference type="Pfam" id="PF02169">
    <property type="entry name" value="LPP20"/>
    <property type="match status" value="1"/>
</dbReference>